<evidence type="ECO:0000256" key="4">
    <source>
        <dbReference type="PIRSR" id="PIRSR606689-2"/>
    </source>
</evidence>
<dbReference type="InterPro" id="IPR005225">
    <property type="entry name" value="Small_GTP-bd"/>
</dbReference>
<comment type="similarity">
    <text evidence="5">Belongs to the small GTPase superfamily. Arf family.</text>
</comment>
<feature type="binding site" evidence="3">
    <location>
        <position position="69"/>
    </location>
    <ligand>
        <name>GTP</name>
        <dbReference type="ChEBI" id="CHEBI:37565"/>
    </ligand>
</feature>
<evidence type="ECO:0000256" key="5">
    <source>
        <dbReference type="RuleBase" id="RU003925"/>
    </source>
</evidence>
<feature type="binding site" evidence="3">
    <location>
        <begin position="125"/>
        <end position="128"/>
    </location>
    <ligand>
        <name>GTP</name>
        <dbReference type="ChEBI" id="CHEBI:37565"/>
    </ligand>
</feature>
<sequence length="177" mass="19751">MGQLLQRMLEIFYSKKLDVVVIGLENSGKTTLLSVLAHNQPVETVPTIGLNVKVFKKGKVNMKCWDIGGQAQYRSEWARYARGCDVVLYVVDAADPKKLGTAKKELHKLLDDGSIGSTPLLVLANKIDIIPHVGESELIERLQLNYVMETPWMVLPISALHVTNMDQVLEWLIAQGK</sequence>
<dbReference type="GO" id="GO:0005525">
    <property type="term" value="F:GTP binding"/>
    <property type="evidence" value="ECO:0007669"/>
    <property type="project" value="UniProtKB-KW"/>
</dbReference>
<accession>A0A7S1BHB9</accession>
<dbReference type="GO" id="GO:0003924">
    <property type="term" value="F:GTPase activity"/>
    <property type="evidence" value="ECO:0007669"/>
    <property type="project" value="InterPro"/>
</dbReference>
<dbReference type="SMART" id="SM00177">
    <property type="entry name" value="ARF"/>
    <property type="match status" value="1"/>
</dbReference>
<dbReference type="PANTHER" id="PTHR45732:SF2">
    <property type="entry name" value="ADP-RIBOSYLATION FACTOR LIKE PROTEIN"/>
    <property type="match status" value="1"/>
</dbReference>
<dbReference type="PRINTS" id="PR00328">
    <property type="entry name" value="SAR1GTPBP"/>
</dbReference>
<dbReference type="PROSITE" id="PS51417">
    <property type="entry name" value="ARF"/>
    <property type="match status" value="1"/>
</dbReference>
<keyword evidence="2 3" id="KW-0342">GTP-binding</keyword>
<dbReference type="PANTHER" id="PTHR45732">
    <property type="entry name" value="ADP-RIBOSYLATION FACTOR-LIKE PROTEIN 8"/>
    <property type="match status" value="1"/>
</dbReference>
<evidence type="ECO:0000256" key="1">
    <source>
        <dbReference type="ARBA" id="ARBA00022741"/>
    </source>
</evidence>
<dbReference type="InterPro" id="IPR006689">
    <property type="entry name" value="Small_GTPase_ARF/SAR"/>
</dbReference>
<feature type="binding site" evidence="3">
    <location>
        <begin position="23"/>
        <end position="30"/>
    </location>
    <ligand>
        <name>GTP</name>
        <dbReference type="ChEBI" id="CHEBI:37565"/>
    </ligand>
</feature>
<keyword evidence="4" id="KW-0479">Metal-binding</keyword>
<dbReference type="GO" id="GO:0046872">
    <property type="term" value="F:metal ion binding"/>
    <property type="evidence" value="ECO:0007669"/>
    <property type="project" value="UniProtKB-KW"/>
</dbReference>
<dbReference type="SMART" id="SM00175">
    <property type="entry name" value="RAB"/>
    <property type="match status" value="1"/>
</dbReference>
<feature type="binding site" evidence="4">
    <location>
        <position position="30"/>
    </location>
    <ligand>
        <name>Mg(2+)</name>
        <dbReference type="ChEBI" id="CHEBI:18420"/>
    </ligand>
</feature>
<dbReference type="NCBIfam" id="TIGR00231">
    <property type="entry name" value="small_GTP"/>
    <property type="match status" value="1"/>
</dbReference>
<organism evidence="6">
    <name type="scientific">Corethron hystrix</name>
    <dbReference type="NCBI Taxonomy" id="216773"/>
    <lineage>
        <taxon>Eukaryota</taxon>
        <taxon>Sar</taxon>
        <taxon>Stramenopiles</taxon>
        <taxon>Ochrophyta</taxon>
        <taxon>Bacillariophyta</taxon>
        <taxon>Coscinodiscophyceae</taxon>
        <taxon>Corethrophycidae</taxon>
        <taxon>Corethrales</taxon>
        <taxon>Corethraceae</taxon>
        <taxon>Corethron</taxon>
    </lineage>
</organism>
<keyword evidence="4" id="KW-0460">Magnesium</keyword>
<evidence type="ECO:0000313" key="6">
    <source>
        <dbReference type="EMBL" id="CAD8885430.1"/>
    </source>
</evidence>
<keyword evidence="1 3" id="KW-0547">Nucleotide-binding</keyword>
<dbReference type="SUPFAM" id="SSF52540">
    <property type="entry name" value="P-loop containing nucleoside triphosphate hydrolases"/>
    <property type="match status" value="1"/>
</dbReference>
<dbReference type="InterPro" id="IPR027417">
    <property type="entry name" value="P-loop_NTPase"/>
</dbReference>
<evidence type="ECO:0000256" key="2">
    <source>
        <dbReference type="ARBA" id="ARBA00023134"/>
    </source>
</evidence>
<dbReference type="AlphaFoldDB" id="A0A7S1BHB9"/>
<reference evidence="6" key="1">
    <citation type="submission" date="2021-01" db="EMBL/GenBank/DDBJ databases">
        <authorList>
            <person name="Corre E."/>
            <person name="Pelletier E."/>
            <person name="Niang G."/>
            <person name="Scheremetjew M."/>
            <person name="Finn R."/>
            <person name="Kale V."/>
            <person name="Holt S."/>
            <person name="Cochrane G."/>
            <person name="Meng A."/>
            <person name="Brown T."/>
            <person name="Cohen L."/>
        </authorList>
    </citation>
    <scope>NUCLEOTIDE SEQUENCE</scope>
    <source>
        <strain evidence="6">308</strain>
    </source>
</reference>
<proteinExistence type="inferred from homology"/>
<gene>
    <name evidence="6" type="ORF">CHYS00102_LOCUS12627</name>
</gene>
<feature type="binding site" evidence="4">
    <location>
        <position position="47"/>
    </location>
    <ligand>
        <name>Mg(2+)</name>
        <dbReference type="ChEBI" id="CHEBI:18420"/>
    </ligand>
</feature>
<dbReference type="EMBL" id="HBFR01017310">
    <property type="protein sequence ID" value="CAD8885430.1"/>
    <property type="molecule type" value="Transcribed_RNA"/>
</dbReference>
<dbReference type="Pfam" id="PF00025">
    <property type="entry name" value="Arf"/>
    <property type="match status" value="1"/>
</dbReference>
<evidence type="ECO:0000256" key="3">
    <source>
        <dbReference type="PIRSR" id="PIRSR606689-1"/>
    </source>
</evidence>
<dbReference type="Gene3D" id="3.40.50.300">
    <property type="entry name" value="P-loop containing nucleotide triphosphate hydrolases"/>
    <property type="match status" value="1"/>
</dbReference>
<dbReference type="FunFam" id="3.40.50.300:FF:001120">
    <property type="entry name" value="ADP-ribosylation factor family"/>
    <property type="match status" value="1"/>
</dbReference>
<name>A0A7S1BHB9_9STRA</name>
<dbReference type="SMART" id="SM00178">
    <property type="entry name" value="SAR"/>
    <property type="match status" value="1"/>
</dbReference>
<protein>
    <submittedName>
        <fullName evidence="6">Uncharacterized protein</fullName>
    </submittedName>
</protein>